<name>A0ACC3SRZ6_LIPKO</name>
<organism evidence="1 2">
    <name type="scientific">Lipomyces kononenkoae</name>
    <name type="common">Yeast</name>
    <dbReference type="NCBI Taxonomy" id="34357"/>
    <lineage>
        <taxon>Eukaryota</taxon>
        <taxon>Fungi</taxon>
        <taxon>Dikarya</taxon>
        <taxon>Ascomycota</taxon>
        <taxon>Saccharomycotina</taxon>
        <taxon>Lipomycetes</taxon>
        <taxon>Lipomycetales</taxon>
        <taxon>Lipomycetaceae</taxon>
        <taxon>Lipomyces</taxon>
    </lineage>
</organism>
<sequence>MKRDGSGIKQLTFDERVNWFPHISTDAKKVVFLSFPEGTQGHPENKDVILRLMESEGGETKDLESFFGGQGTINVNSWAPDSRLFAYVEYSLEIAK</sequence>
<evidence type="ECO:0000313" key="1">
    <source>
        <dbReference type="EMBL" id="KAK9233879.1"/>
    </source>
</evidence>
<proteinExistence type="predicted"/>
<gene>
    <name evidence="1" type="ORF">V1525DRAFT_392013</name>
</gene>
<keyword evidence="2" id="KW-1185">Reference proteome</keyword>
<reference evidence="2" key="1">
    <citation type="journal article" date="2024" name="Front. Bioeng. Biotechnol.">
        <title>Genome-scale model development and genomic sequencing of the oleaginous clade Lipomyces.</title>
        <authorList>
            <person name="Czajka J.J."/>
            <person name="Han Y."/>
            <person name="Kim J."/>
            <person name="Mondo S.J."/>
            <person name="Hofstad B.A."/>
            <person name="Robles A."/>
            <person name="Haridas S."/>
            <person name="Riley R."/>
            <person name="LaButti K."/>
            <person name="Pangilinan J."/>
            <person name="Andreopoulos W."/>
            <person name="Lipzen A."/>
            <person name="Yan J."/>
            <person name="Wang M."/>
            <person name="Ng V."/>
            <person name="Grigoriev I.V."/>
            <person name="Spatafora J.W."/>
            <person name="Magnuson J.K."/>
            <person name="Baker S.E."/>
            <person name="Pomraning K.R."/>
        </authorList>
    </citation>
    <scope>NUCLEOTIDE SEQUENCE [LARGE SCALE GENOMIC DNA]</scope>
    <source>
        <strain evidence="2">CBS 7786</strain>
    </source>
</reference>
<accession>A0ACC3SRZ6</accession>
<protein>
    <submittedName>
        <fullName evidence="1">Uncharacterized protein</fullName>
    </submittedName>
</protein>
<dbReference type="Proteomes" id="UP001433508">
    <property type="component" value="Unassembled WGS sequence"/>
</dbReference>
<comment type="caution">
    <text evidence="1">The sequence shown here is derived from an EMBL/GenBank/DDBJ whole genome shotgun (WGS) entry which is preliminary data.</text>
</comment>
<dbReference type="EMBL" id="MU971559">
    <property type="protein sequence ID" value="KAK9233879.1"/>
    <property type="molecule type" value="Genomic_DNA"/>
</dbReference>
<evidence type="ECO:0000313" key="2">
    <source>
        <dbReference type="Proteomes" id="UP001433508"/>
    </source>
</evidence>